<evidence type="ECO:0000313" key="5">
    <source>
        <dbReference type="Proteomes" id="UP000747542"/>
    </source>
</evidence>
<keyword evidence="1" id="KW-1015">Disulfide bond</keyword>
<dbReference type="Pfam" id="PF08205">
    <property type="entry name" value="C2-set_2"/>
    <property type="match status" value="1"/>
</dbReference>
<evidence type="ECO:0000256" key="2">
    <source>
        <dbReference type="SAM" id="MobiDB-lite"/>
    </source>
</evidence>
<dbReference type="EMBL" id="JAHLQT010031890">
    <property type="protein sequence ID" value="KAG7159874.1"/>
    <property type="molecule type" value="Genomic_DNA"/>
</dbReference>
<dbReference type="InterPro" id="IPR013783">
    <property type="entry name" value="Ig-like_fold"/>
</dbReference>
<comment type="caution">
    <text evidence="4">The sequence shown here is derived from an EMBL/GenBank/DDBJ whole genome shotgun (WGS) entry which is preliminary data.</text>
</comment>
<organism evidence="4 5">
    <name type="scientific">Homarus americanus</name>
    <name type="common">American lobster</name>
    <dbReference type="NCBI Taxonomy" id="6706"/>
    <lineage>
        <taxon>Eukaryota</taxon>
        <taxon>Metazoa</taxon>
        <taxon>Ecdysozoa</taxon>
        <taxon>Arthropoda</taxon>
        <taxon>Crustacea</taxon>
        <taxon>Multicrustacea</taxon>
        <taxon>Malacostraca</taxon>
        <taxon>Eumalacostraca</taxon>
        <taxon>Eucarida</taxon>
        <taxon>Decapoda</taxon>
        <taxon>Pleocyemata</taxon>
        <taxon>Astacidea</taxon>
        <taxon>Nephropoidea</taxon>
        <taxon>Nephropidae</taxon>
        <taxon>Homarus</taxon>
    </lineage>
</organism>
<dbReference type="InterPro" id="IPR013162">
    <property type="entry name" value="CD80_C2-set"/>
</dbReference>
<feature type="region of interest" description="Disordered" evidence="2">
    <location>
        <begin position="1"/>
        <end position="30"/>
    </location>
</feature>
<reference evidence="4" key="1">
    <citation type="journal article" date="2021" name="Sci. Adv.">
        <title>The American lobster genome reveals insights on longevity, neural, and immune adaptations.</title>
        <authorList>
            <person name="Polinski J.M."/>
            <person name="Zimin A.V."/>
            <person name="Clark K.F."/>
            <person name="Kohn A.B."/>
            <person name="Sadowski N."/>
            <person name="Timp W."/>
            <person name="Ptitsyn A."/>
            <person name="Khanna P."/>
            <person name="Romanova D.Y."/>
            <person name="Williams P."/>
            <person name="Greenwood S.J."/>
            <person name="Moroz L.L."/>
            <person name="Walt D.R."/>
            <person name="Bodnar A.G."/>
        </authorList>
    </citation>
    <scope>NUCLEOTIDE SEQUENCE</scope>
    <source>
        <strain evidence="4">GMGI-L3</strain>
    </source>
</reference>
<dbReference type="InterPro" id="IPR036179">
    <property type="entry name" value="Ig-like_dom_sf"/>
</dbReference>
<name>A0A8J5MQD8_HOMAM</name>
<protein>
    <submittedName>
        <fullName evidence="4">Nephrin-like 19</fullName>
    </submittedName>
</protein>
<keyword evidence="5" id="KW-1185">Reference proteome</keyword>
<proteinExistence type="predicted"/>
<sequence length="259" mass="28872">MESDPPENTNEILSEQRQTTPWPEFPSPPLPLDDEAYNTVYLGPPTLLTAFRGELYNMLFLGYPKASPISRKRPYNTLTHGDLKSLRAFRENPPSNTPSGFRGEPYNTLTLGPLDRGDLLTVLTCEASNNNLTQPTTDVVTIDMHLPPLSVEIIPPSEEALRSEREYVVECVVVGARPLPALTWWSGHQRVLDASVTQTSKDKNVTTSRVSFTPKPEDHGSYLRCIAESHAPPSTLEDTWPLTVYCRYHLLPSTVGLIS</sequence>
<dbReference type="SUPFAM" id="SSF48726">
    <property type="entry name" value="Immunoglobulin"/>
    <property type="match status" value="1"/>
</dbReference>
<dbReference type="Gene3D" id="2.60.40.10">
    <property type="entry name" value="Immunoglobulins"/>
    <property type="match status" value="1"/>
</dbReference>
<accession>A0A8J5MQD8</accession>
<dbReference type="Proteomes" id="UP000747542">
    <property type="component" value="Unassembled WGS sequence"/>
</dbReference>
<evidence type="ECO:0000259" key="3">
    <source>
        <dbReference type="PROSITE" id="PS50835"/>
    </source>
</evidence>
<dbReference type="AlphaFoldDB" id="A0A8J5MQD8"/>
<dbReference type="PANTHER" id="PTHR23278:SF19">
    <property type="entry name" value="OBSCURIN"/>
    <property type="match status" value="1"/>
</dbReference>
<dbReference type="PANTHER" id="PTHR23278">
    <property type="entry name" value="SIDESTEP PROTEIN"/>
    <property type="match status" value="1"/>
</dbReference>
<dbReference type="PROSITE" id="PS50835">
    <property type="entry name" value="IG_LIKE"/>
    <property type="match status" value="1"/>
</dbReference>
<feature type="domain" description="Ig-like" evidence="3">
    <location>
        <begin position="147"/>
        <end position="243"/>
    </location>
</feature>
<evidence type="ECO:0000256" key="1">
    <source>
        <dbReference type="ARBA" id="ARBA00023157"/>
    </source>
</evidence>
<dbReference type="InterPro" id="IPR007110">
    <property type="entry name" value="Ig-like_dom"/>
</dbReference>
<gene>
    <name evidence="4" type="primary">Nphs1-L19</name>
    <name evidence="4" type="ORF">Hamer_G022100</name>
</gene>
<feature type="non-terminal residue" evidence="4">
    <location>
        <position position="1"/>
    </location>
</feature>
<evidence type="ECO:0000313" key="4">
    <source>
        <dbReference type="EMBL" id="KAG7159874.1"/>
    </source>
</evidence>
<feature type="compositionally biased region" description="Polar residues" evidence="2">
    <location>
        <begin position="1"/>
        <end position="20"/>
    </location>
</feature>